<protein>
    <submittedName>
        <fullName evidence="1">Uncharacterized protein</fullName>
    </submittedName>
</protein>
<evidence type="ECO:0000313" key="1">
    <source>
        <dbReference type="EMBL" id="BCO28490.1"/>
    </source>
</evidence>
<evidence type="ECO:0000313" key="2">
    <source>
        <dbReference type="Proteomes" id="UP000824366"/>
    </source>
</evidence>
<dbReference type="Proteomes" id="UP000824366">
    <property type="component" value="Chromosome"/>
</dbReference>
<name>A0ABM7MQ77_9BURK</name>
<keyword evidence="2" id="KW-1185">Reference proteome</keyword>
<dbReference type="EMBL" id="AP024238">
    <property type="protein sequence ID" value="BCO28490.1"/>
    <property type="molecule type" value="Genomic_DNA"/>
</dbReference>
<gene>
    <name evidence="1" type="ORF">MIZ03_3396</name>
</gene>
<sequence>MQATYQQKRGAGLLETHHRASGLVQRNVQGKTCKIFWPLRINLVMKFS</sequence>
<proteinExistence type="predicted"/>
<accession>A0ABM7MQ77</accession>
<organism evidence="1 2">
    <name type="scientific">Rhodoferax lithotrophicus</name>
    <dbReference type="NCBI Taxonomy" id="2798804"/>
    <lineage>
        <taxon>Bacteria</taxon>
        <taxon>Pseudomonadati</taxon>
        <taxon>Pseudomonadota</taxon>
        <taxon>Betaproteobacteria</taxon>
        <taxon>Burkholderiales</taxon>
        <taxon>Comamonadaceae</taxon>
        <taxon>Rhodoferax</taxon>
    </lineage>
</organism>
<reference evidence="1 2" key="1">
    <citation type="journal article" date="2021" name="Microbiol. Spectr.">
        <title>A Single Bacterium Capable of Oxidation and Reduction of Iron at Circumneutral pH.</title>
        <authorList>
            <person name="Kato S."/>
            <person name="Ohkuma M."/>
        </authorList>
    </citation>
    <scope>NUCLEOTIDE SEQUENCE [LARGE SCALE GENOMIC DNA]</scope>
    <source>
        <strain evidence="1 2">MIZ03</strain>
    </source>
</reference>